<dbReference type="Gene3D" id="3.40.630.30">
    <property type="match status" value="1"/>
</dbReference>
<dbReference type="GO" id="GO:0016746">
    <property type="term" value="F:acyltransferase activity"/>
    <property type="evidence" value="ECO:0007669"/>
    <property type="project" value="UniProtKB-KW"/>
</dbReference>
<dbReference type="RefSeq" id="WP_141190593.1">
    <property type="nucleotide sequence ID" value="NZ_JBHUMR010000013.1"/>
</dbReference>
<feature type="domain" description="N-acetyltransferase" evidence="3">
    <location>
        <begin position="3"/>
        <end position="130"/>
    </location>
</feature>
<protein>
    <submittedName>
        <fullName evidence="4">GNAT family N-acetyltransferase</fullName>
        <ecNumber evidence="4">2.3.-.-</ecNumber>
    </submittedName>
</protein>
<comment type="caution">
    <text evidence="4">The sequence shown here is derived from an EMBL/GenBank/DDBJ whole genome shotgun (WGS) entry which is preliminary data.</text>
</comment>
<gene>
    <name evidence="4" type="ORF">ACFSTF_10245</name>
</gene>
<keyword evidence="5" id="KW-1185">Reference proteome</keyword>
<dbReference type="EC" id="2.3.-.-" evidence="4"/>
<dbReference type="PANTHER" id="PTHR43800:SF1">
    <property type="entry name" value="PEPTIDYL-LYSINE N-ACETYLTRANSFERASE YJAB"/>
    <property type="match status" value="1"/>
</dbReference>
<dbReference type="InterPro" id="IPR016181">
    <property type="entry name" value="Acyl_CoA_acyltransferase"/>
</dbReference>
<reference evidence="5" key="1">
    <citation type="journal article" date="2019" name="Int. J. Syst. Evol. Microbiol.">
        <title>The Global Catalogue of Microorganisms (GCM) 10K type strain sequencing project: providing services to taxonomists for standard genome sequencing and annotation.</title>
        <authorList>
            <consortium name="The Broad Institute Genomics Platform"/>
            <consortium name="The Broad Institute Genome Sequencing Center for Infectious Disease"/>
            <person name="Wu L."/>
            <person name="Ma J."/>
        </authorList>
    </citation>
    <scope>NUCLEOTIDE SEQUENCE [LARGE SCALE GENOMIC DNA]</scope>
    <source>
        <strain evidence="5">TISTR 2241</strain>
    </source>
</reference>
<organism evidence="4 5">
    <name type="scientific">Terrilactibacillus laevilacticus</name>
    <dbReference type="NCBI Taxonomy" id="1380157"/>
    <lineage>
        <taxon>Bacteria</taxon>
        <taxon>Bacillati</taxon>
        <taxon>Bacillota</taxon>
        <taxon>Bacilli</taxon>
        <taxon>Bacillales</taxon>
        <taxon>Bacillaceae</taxon>
        <taxon>Terrilactibacillus</taxon>
    </lineage>
</organism>
<dbReference type="PROSITE" id="PS51186">
    <property type="entry name" value="GNAT"/>
    <property type="match status" value="1"/>
</dbReference>
<evidence type="ECO:0000259" key="3">
    <source>
        <dbReference type="PROSITE" id="PS51186"/>
    </source>
</evidence>
<evidence type="ECO:0000313" key="5">
    <source>
        <dbReference type="Proteomes" id="UP001597458"/>
    </source>
</evidence>
<evidence type="ECO:0000256" key="1">
    <source>
        <dbReference type="ARBA" id="ARBA00022679"/>
    </source>
</evidence>
<dbReference type="InterPro" id="IPR000182">
    <property type="entry name" value="GNAT_dom"/>
</dbReference>
<proteinExistence type="predicted"/>
<sequence length="130" mass="15131">MLIRYKKSYEKIAMGLLSFVPTEKDIKKLQKTIKKYEENDEWQLFLWKDEDDILGAIGIHLEEDKAIIEHVSVNPSYRHQGIGKTMLKALNQLLSQEGIPIVPQKKIEEFVDKCLKEAKKDANENTEETE</sequence>
<dbReference type="Pfam" id="PF00583">
    <property type="entry name" value="Acetyltransf_1"/>
    <property type="match status" value="1"/>
</dbReference>
<dbReference type="EMBL" id="JBHUMR010000013">
    <property type="protein sequence ID" value="MFD2617684.1"/>
    <property type="molecule type" value="Genomic_DNA"/>
</dbReference>
<keyword evidence="2 4" id="KW-0012">Acyltransferase</keyword>
<dbReference type="SUPFAM" id="SSF55729">
    <property type="entry name" value="Acyl-CoA N-acyltransferases (Nat)"/>
    <property type="match status" value="1"/>
</dbReference>
<evidence type="ECO:0000313" key="4">
    <source>
        <dbReference type="EMBL" id="MFD2617684.1"/>
    </source>
</evidence>
<dbReference type="PANTHER" id="PTHR43800">
    <property type="entry name" value="PEPTIDYL-LYSINE N-ACETYLTRANSFERASE YJAB"/>
    <property type="match status" value="1"/>
</dbReference>
<dbReference type="CDD" id="cd04301">
    <property type="entry name" value="NAT_SF"/>
    <property type="match status" value="1"/>
</dbReference>
<keyword evidence="1 4" id="KW-0808">Transferase</keyword>
<accession>A0ABW5PSL8</accession>
<dbReference type="Proteomes" id="UP001597458">
    <property type="component" value="Unassembled WGS sequence"/>
</dbReference>
<name>A0ABW5PSL8_9BACI</name>
<evidence type="ECO:0000256" key="2">
    <source>
        <dbReference type="ARBA" id="ARBA00023315"/>
    </source>
</evidence>